<dbReference type="Proteomes" id="UP000299102">
    <property type="component" value="Unassembled WGS sequence"/>
</dbReference>
<comment type="caution">
    <text evidence="1">The sequence shown here is derived from an EMBL/GenBank/DDBJ whole genome shotgun (WGS) entry which is preliminary data.</text>
</comment>
<accession>A0A4C1T1C9</accession>
<dbReference type="EMBL" id="BGZK01000024">
    <property type="protein sequence ID" value="GBP07071.1"/>
    <property type="molecule type" value="Genomic_DNA"/>
</dbReference>
<evidence type="ECO:0000313" key="1">
    <source>
        <dbReference type="EMBL" id="GBP07071.1"/>
    </source>
</evidence>
<organism evidence="1 2">
    <name type="scientific">Eumeta variegata</name>
    <name type="common">Bagworm moth</name>
    <name type="synonym">Eumeta japonica</name>
    <dbReference type="NCBI Taxonomy" id="151549"/>
    <lineage>
        <taxon>Eukaryota</taxon>
        <taxon>Metazoa</taxon>
        <taxon>Ecdysozoa</taxon>
        <taxon>Arthropoda</taxon>
        <taxon>Hexapoda</taxon>
        <taxon>Insecta</taxon>
        <taxon>Pterygota</taxon>
        <taxon>Neoptera</taxon>
        <taxon>Endopterygota</taxon>
        <taxon>Lepidoptera</taxon>
        <taxon>Glossata</taxon>
        <taxon>Ditrysia</taxon>
        <taxon>Tineoidea</taxon>
        <taxon>Psychidae</taxon>
        <taxon>Oiketicinae</taxon>
        <taxon>Eumeta</taxon>
    </lineage>
</organism>
<dbReference type="AlphaFoldDB" id="A0A4C1T1C9"/>
<keyword evidence="2" id="KW-1185">Reference proteome</keyword>
<protein>
    <submittedName>
        <fullName evidence="1">Uncharacterized protein</fullName>
    </submittedName>
</protein>
<name>A0A4C1T1C9_EUMVA</name>
<evidence type="ECO:0000313" key="2">
    <source>
        <dbReference type="Proteomes" id="UP000299102"/>
    </source>
</evidence>
<proteinExistence type="predicted"/>
<sequence length="312" mass="35187">MRRAGTRDAFVTNFPAAEFRASCTLKREQKECVRSCPTVPRAHSIPIPLAVPHPPAFFSFKIERLEPFACRGPLPFGRGRGPPSLKRWQDTAYGASRSMNQVKSHPPVDMTRTNRHLFVFPDIKWRIQSREDIGCGQRREIIKTHDDTEFVVATKARTRGDDGRNTCAASEQTPAKLSRRKSLRYLVKQVVNMFRYKSGSEMYHSGILIKAVDTFIINIARRGGWMTANEYIEVHDKKKICKYSKSMQEVKGVSNATRAARRGLAPLARRRCYLRRSVANAAKKVQPVGKGKRLGRSAVTGCAGALDTTMYD</sequence>
<gene>
    <name evidence="1" type="ORF">EVAR_4482_1</name>
</gene>
<reference evidence="1 2" key="1">
    <citation type="journal article" date="2019" name="Commun. Biol.">
        <title>The bagworm genome reveals a unique fibroin gene that provides high tensile strength.</title>
        <authorList>
            <person name="Kono N."/>
            <person name="Nakamura H."/>
            <person name="Ohtoshi R."/>
            <person name="Tomita M."/>
            <person name="Numata K."/>
            <person name="Arakawa K."/>
        </authorList>
    </citation>
    <scope>NUCLEOTIDE SEQUENCE [LARGE SCALE GENOMIC DNA]</scope>
</reference>